<organism evidence="2 3">
    <name type="scientific">Wickerhamomyces ciferrii (strain ATCC 14091 / BCRC 22168 / CBS 111 / JCM 3599 / NBRC 0793 / NRRL Y-1031 F-60-10)</name>
    <name type="common">Yeast</name>
    <name type="synonym">Pichia ciferrii</name>
    <dbReference type="NCBI Taxonomy" id="1206466"/>
    <lineage>
        <taxon>Eukaryota</taxon>
        <taxon>Fungi</taxon>
        <taxon>Dikarya</taxon>
        <taxon>Ascomycota</taxon>
        <taxon>Saccharomycotina</taxon>
        <taxon>Saccharomycetes</taxon>
        <taxon>Phaffomycetales</taxon>
        <taxon>Wickerhamomycetaceae</taxon>
        <taxon>Wickerhamomyces</taxon>
    </lineage>
</organism>
<protein>
    <submittedName>
        <fullName evidence="2">Uncharacterized protein</fullName>
    </submittedName>
</protein>
<dbReference type="eggNOG" id="ENOG502T1JG">
    <property type="taxonomic scope" value="Eukaryota"/>
</dbReference>
<dbReference type="Proteomes" id="UP000009328">
    <property type="component" value="Unassembled WGS sequence"/>
</dbReference>
<dbReference type="HOGENOM" id="CLU_869323_0_0_1"/>
<gene>
    <name evidence="2" type="ORF">BN7_4044</name>
</gene>
<sequence length="320" mass="36000">MSYYRTLEVLTLCDAIDKVPSIRQTLEQENSESNLKRTISYPLDSKKCKIPKIESNLKPQHDLLELDSIFTDKPKATLVKHFNDDAIRNSMLTSSEAALTIQKNGILYGLNVPIPKVPIYQQIQPHQQVQIPKVQSSLQQPQGIQSTTLQQQTKSLQYKKNLQNQHFQNSSSRLSSLSSPIPSKSSISTPIATRAFNYNYSNQDITNLRFPELSQKLSSTISSTPISSPPPHLPYTATSTNSSRNSSRPTTPGGRRIPHNAGFTTADDGLEEICEHCQRIFRGPKSSTHKQQHIKRIHPEDYVRKKGGIKSHQTSFIINL</sequence>
<accession>K0KH03</accession>
<evidence type="ECO:0000256" key="1">
    <source>
        <dbReference type="SAM" id="MobiDB-lite"/>
    </source>
</evidence>
<feature type="compositionally biased region" description="Low complexity" evidence="1">
    <location>
        <begin position="170"/>
        <end position="186"/>
    </location>
</feature>
<evidence type="ECO:0000313" key="2">
    <source>
        <dbReference type="EMBL" id="CCH44480.1"/>
    </source>
</evidence>
<evidence type="ECO:0000313" key="3">
    <source>
        <dbReference type="Proteomes" id="UP000009328"/>
    </source>
</evidence>
<dbReference type="AlphaFoldDB" id="K0KH03"/>
<feature type="region of interest" description="Disordered" evidence="1">
    <location>
        <begin position="165"/>
        <end position="186"/>
    </location>
</feature>
<comment type="caution">
    <text evidence="2">The sequence shown here is derived from an EMBL/GenBank/DDBJ whole genome shotgun (WGS) entry which is preliminary data.</text>
</comment>
<dbReference type="EMBL" id="CAIF01000130">
    <property type="protein sequence ID" value="CCH44480.1"/>
    <property type="molecule type" value="Genomic_DNA"/>
</dbReference>
<proteinExistence type="predicted"/>
<keyword evidence="3" id="KW-1185">Reference proteome</keyword>
<dbReference type="InParanoid" id="K0KH03"/>
<feature type="compositionally biased region" description="Low complexity" evidence="1">
    <location>
        <begin position="238"/>
        <end position="252"/>
    </location>
</feature>
<name>K0KH03_WICCF</name>
<feature type="region of interest" description="Disordered" evidence="1">
    <location>
        <begin position="220"/>
        <end position="261"/>
    </location>
</feature>
<reference evidence="2 3" key="1">
    <citation type="journal article" date="2012" name="Eukaryot. Cell">
        <title>Draft genome sequence of Wickerhamomyces ciferrii NRRL Y-1031 F-60-10.</title>
        <authorList>
            <person name="Schneider J."/>
            <person name="Andrea H."/>
            <person name="Blom J."/>
            <person name="Jaenicke S."/>
            <person name="Ruckert C."/>
            <person name="Schorsch C."/>
            <person name="Szczepanowski R."/>
            <person name="Farwick M."/>
            <person name="Goesmann A."/>
            <person name="Puhler A."/>
            <person name="Schaffer S."/>
            <person name="Tauch A."/>
            <person name="Kohler T."/>
            <person name="Brinkrolf K."/>
        </authorList>
    </citation>
    <scope>NUCLEOTIDE SEQUENCE [LARGE SCALE GENOMIC DNA]</scope>
    <source>
        <strain evidence="3">ATCC 14091 / BCRC 22168 / CBS 111 / JCM 3599 / NBRC 0793 / NRRL Y-1031 F-60-10</strain>
    </source>
</reference>